<protein>
    <recommendedName>
        <fullName evidence="6">Probable membrane transporter protein</fullName>
    </recommendedName>
</protein>
<dbReference type="EMBL" id="CP139961">
    <property type="protein sequence ID" value="WQE04960.1"/>
    <property type="molecule type" value="Genomic_DNA"/>
</dbReference>
<evidence type="ECO:0000256" key="1">
    <source>
        <dbReference type="ARBA" id="ARBA00004141"/>
    </source>
</evidence>
<evidence type="ECO:0000256" key="3">
    <source>
        <dbReference type="ARBA" id="ARBA00022692"/>
    </source>
</evidence>
<dbReference type="RefSeq" id="WP_078256650.1">
    <property type="nucleotide sequence ID" value="NZ_CP139961.1"/>
</dbReference>
<reference evidence="7 9" key="1">
    <citation type="submission" date="2017-02" db="EMBL/GenBank/DDBJ databases">
        <title>Draft genome sequence of Moraxella canis CCUG 8415A type strain.</title>
        <authorList>
            <person name="Engstrom-Jakobsson H."/>
            <person name="Salva-Serra F."/>
            <person name="Thorell K."/>
            <person name="Gonzales-Siles L."/>
            <person name="Karlsson R."/>
            <person name="Boulund F."/>
            <person name="Engstrand L."/>
            <person name="Moore E."/>
        </authorList>
    </citation>
    <scope>NUCLEOTIDE SEQUENCE [LARGE SCALE GENOMIC DNA]</scope>
    <source>
        <strain evidence="7 9">CCUG 8415A</strain>
    </source>
</reference>
<evidence type="ECO:0000256" key="4">
    <source>
        <dbReference type="ARBA" id="ARBA00022989"/>
    </source>
</evidence>
<keyword evidence="6" id="KW-1003">Cell membrane</keyword>
<feature type="transmembrane region" description="Helical" evidence="6">
    <location>
        <begin position="45"/>
        <end position="68"/>
    </location>
</feature>
<feature type="transmembrane region" description="Helical" evidence="6">
    <location>
        <begin position="211"/>
        <end position="233"/>
    </location>
</feature>
<evidence type="ECO:0000313" key="10">
    <source>
        <dbReference type="Proteomes" id="UP001324384"/>
    </source>
</evidence>
<dbReference type="Proteomes" id="UP000190322">
    <property type="component" value="Unassembled WGS sequence"/>
</dbReference>
<evidence type="ECO:0000313" key="8">
    <source>
        <dbReference type="EMBL" id="WQE04960.1"/>
    </source>
</evidence>
<feature type="transmembrane region" description="Helical" evidence="6">
    <location>
        <begin position="89"/>
        <end position="122"/>
    </location>
</feature>
<dbReference type="PANTHER" id="PTHR43483:SF3">
    <property type="entry name" value="MEMBRANE TRANSPORTER PROTEIN HI_0806-RELATED"/>
    <property type="match status" value="1"/>
</dbReference>
<evidence type="ECO:0000313" key="9">
    <source>
        <dbReference type="Proteomes" id="UP000190322"/>
    </source>
</evidence>
<accession>A0A1S9ZHA1</accession>
<dbReference type="PANTHER" id="PTHR43483">
    <property type="entry name" value="MEMBRANE TRANSPORTER PROTEIN HI_0806-RELATED"/>
    <property type="match status" value="1"/>
</dbReference>
<evidence type="ECO:0000256" key="6">
    <source>
        <dbReference type="RuleBase" id="RU363041"/>
    </source>
</evidence>
<dbReference type="Proteomes" id="UP001324384">
    <property type="component" value="Chromosome"/>
</dbReference>
<keyword evidence="3 6" id="KW-0812">Transmembrane</keyword>
<comment type="subcellular location">
    <subcellularLocation>
        <location evidence="6">Cell membrane</location>
        <topology evidence="6">Multi-pass membrane protein</topology>
    </subcellularLocation>
    <subcellularLocation>
        <location evidence="1">Membrane</location>
        <topology evidence="1">Multi-pass membrane protein</topology>
    </subcellularLocation>
</comment>
<feature type="transmembrane region" description="Helical" evidence="6">
    <location>
        <begin position="178"/>
        <end position="199"/>
    </location>
</feature>
<keyword evidence="5 6" id="KW-0472">Membrane</keyword>
<sequence>MIYLWFATAGIVAGLCAGLFGVGGGMVIVPALIWILAAYGMPTDIVPHVAVGTALATIILTSISSMSAHHKRGGVRWEIFKNMAKGLVLGSLVGAWIATLIDGAVLQAILGGGAVLVAIKMLFFPNQERPGVPPPPPYQQGLAGIIIGILSAIFGIGGGSLTVPYLSQNGVPMRQAVGTSAACGLPIAIAGALGFIWFGHRGGAVADVDGLIGFVHIGAFVTISILSFIMAKVGAKLAHALPAQTLKRAFGVLLMIVGVQLIVSGL</sequence>
<reference evidence="8 10" key="2">
    <citation type="submission" date="2023-12" db="EMBL/GenBank/DDBJ databases">
        <title>Genome sequencing and assembly of bacterial species from a model synthetic community.</title>
        <authorList>
            <person name="Hogle S.L."/>
        </authorList>
    </citation>
    <scope>NUCLEOTIDE SEQUENCE [LARGE SCALE GENOMIC DNA]</scope>
    <source>
        <strain evidence="8 10">HAMBI_2792</strain>
    </source>
</reference>
<dbReference type="InterPro" id="IPR002781">
    <property type="entry name" value="TM_pro_TauE-like"/>
</dbReference>
<feature type="transmembrane region" description="Helical" evidence="6">
    <location>
        <begin position="245"/>
        <end position="263"/>
    </location>
</feature>
<dbReference type="GO" id="GO:0005886">
    <property type="term" value="C:plasma membrane"/>
    <property type="evidence" value="ECO:0007669"/>
    <property type="project" value="UniProtKB-SubCell"/>
</dbReference>
<comment type="similarity">
    <text evidence="2 6">Belongs to the 4-toluene sulfonate uptake permease (TSUP) (TC 2.A.102) family.</text>
</comment>
<evidence type="ECO:0000313" key="7">
    <source>
        <dbReference type="EMBL" id="OOR82717.1"/>
    </source>
</evidence>
<feature type="transmembrane region" description="Helical" evidence="6">
    <location>
        <begin position="12"/>
        <end position="39"/>
    </location>
</feature>
<dbReference type="Pfam" id="PF01925">
    <property type="entry name" value="TauE"/>
    <property type="match status" value="1"/>
</dbReference>
<evidence type="ECO:0000256" key="2">
    <source>
        <dbReference type="ARBA" id="ARBA00009142"/>
    </source>
</evidence>
<feature type="transmembrane region" description="Helical" evidence="6">
    <location>
        <begin position="142"/>
        <end position="166"/>
    </location>
</feature>
<gene>
    <name evidence="7" type="ORF">B0180_09225</name>
    <name evidence="8" type="ORF">U0021_06335</name>
</gene>
<keyword evidence="10" id="KW-1185">Reference proteome</keyword>
<proteinExistence type="inferred from homology"/>
<name>A0A1S9ZHA1_9GAMM</name>
<evidence type="ECO:0000256" key="5">
    <source>
        <dbReference type="ARBA" id="ARBA00023136"/>
    </source>
</evidence>
<keyword evidence="4 6" id="KW-1133">Transmembrane helix</keyword>
<organism evidence="7 9">
    <name type="scientific">Moraxella canis</name>
    <dbReference type="NCBI Taxonomy" id="90239"/>
    <lineage>
        <taxon>Bacteria</taxon>
        <taxon>Pseudomonadati</taxon>
        <taxon>Pseudomonadota</taxon>
        <taxon>Gammaproteobacteria</taxon>
        <taxon>Moraxellales</taxon>
        <taxon>Moraxellaceae</taxon>
        <taxon>Moraxella</taxon>
    </lineage>
</organism>
<dbReference type="AlphaFoldDB" id="A0A1S9ZHA1"/>
<dbReference type="EMBL" id="MUXT01000010">
    <property type="protein sequence ID" value="OOR82717.1"/>
    <property type="molecule type" value="Genomic_DNA"/>
</dbReference>